<accession>A0A813EFG3</accession>
<reference evidence="1" key="1">
    <citation type="submission" date="2021-02" db="EMBL/GenBank/DDBJ databases">
        <authorList>
            <person name="Dougan E. K."/>
            <person name="Rhodes N."/>
            <person name="Thang M."/>
            <person name="Chan C."/>
        </authorList>
    </citation>
    <scope>NUCLEOTIDE SEQUENCE</scope>
</reference>
<comment type="caution">
    <text evidence="1">The sequence shown here is derived from an EMBL/GenBank/DDBJ whole genome shotgun (WGS) entry which is preliminary data.</text>
</comment>
<evidence type="ECO:0000313" key="2">
    <source>
        <dbReference type="Proteomes" id="UP000654075"/>
    </source>
</evidence>
<proteinExistence type="predicted"/>
<keyword evidence="2" id="KW-1185">Reference proteome</keyword>
<dbReference type="Proteomes" id="UP000654075">
    <property type="component" value="Unassembled WGS sequence"/>
</dbReference>
<feature type="non-terminal residue" evidence="1">
    <location>
        <position position="1"/>
    </location>
</feature>
<protein>
    <submittedName>
        <fullName evidence="1">Uncharacterized protein</fullName>
    </submittedName>
</protein>
<dbReference type="AlphaFoldDB" id="A0A813EFG3"/>
<feature type="non-terminal residue" evidence="1">
    <location>
        <position position="248"/>
    </location>
</feature>
<name>A0A813EFG3_POLGL</name>
<organism evidence="1 2">
    <name type="scientific">Polarella glacialis</name>
    <name type="common">Dinoflagellate</name>
    <dbReference type="NCBI Taxonomy" id="89957"/>
    <lineage>
        <taxon>Eukaryota</taxon>
        <taxon>Sar</taxon>
        <taxon>Alveolata</taxon>
        <taxon>Dinophyceae</taxon>
        <taxon>Suessiales</taxon>
        <taxon>Suessiaceae</taxon>
        <taxon>Polarella</taxon>
    </lineage>
</organism>
<evidence type="ECO:0000313" key="1">
    <source>
        <dbReference type="EMBL" id="CAE8599860.1"/>
    </source>
</evidence>
<dbReference type="EMBL" id="CAJNNV010011551">
    <property type="protein sequence ID" value="CAE8599860.1"/>
    <property type="molecule type" value="Genomic_DNA"/>
</dbReference>
<gene>
    <name evidence="1" type="ORF">PGLA1383_LOCUS18202</name>
</gene>
<sequence>RRPDLALDVTYAGQFYLCQVLKGVPSAQGGPGRNSEGVDPCAEDAVTAFIRPFLQGGGEGSSERSDVVALADELHEALLKDAGPKSPSSLYVCVDQVLFCWLLRRRSRRPLASPMVILLGMSFMEDVPLNWRDEVAADVFIWFSPSWTWSSFQVDKASEPLQDLLWTQHQHIVLQTFWQFGLKVPWFDLPGLSFWSGAKHNPPHSNTRPSLIVLRSAFWRLPAGNVLRSLVRHLFVNEDVHWMESFLG</sequence>